<accession>A0ABV0G1R2</accession>
<reference evidence="1 2" key="1">
    <citation type="submission" date="2024-05" db="EMBL/GenBank/DDBJ databases">
        <title>Roseateles sp. DJS-2-20 16S ribosomal RNA gene Genome sequencing and assembly.</title>
        <authorList>
            <person name="Woo H."/>
        </authorList>
    </citation>
    <scope>NUCLEOTIDE SEQUENCE [LARGE SCALE GENOMIC DNA]</scope>
    <source>
        <strain evidence="1 2">DJS-2-20</strain>
    </source>
</reference>
<gene>
    <name evidence="1" type="ORF">ABDJ85_09345</name>
</gene>
<dbReference type="RefSeq" id="WP_347704486.1">
    <property type="nucleotide sequence ID" value="NZ_JBDPZD010000002.1"/>
</dbReference>
<proteinExistence type="predicted"/>
<dbReference type="NCBIfam" id="NF041551">
    <property type="entry name" value="YlcI_YnfO_N"/>
    <property type="match status" value="1"/>
</dbReference>
<evidence type="ECO:0000313" key="2">
    <source>
        <dbReference type="Proteomes" id="UP001495147"/>
    </source>
</evidence>
<dbReference type="Proteomes" id="UP001495147">
    <property type="component" value="Unassembled WGS sequence"/>
</dbReference>
<dbReference type="EMBL" id="JBDPZD010000002">
    <property type="protein sequence ID" value="MEO3691672.1"/>
    <property type="molecule type" value="Genomic_DNA"/>
</dbReference>
<name>A0ABV0G1R2_9BURK</name>
<protein>
    <submittedName>
        <fullName evidence="1">YlcI/YnfO family protein</fullName>
    </submittedName>
</protein>
<keyword evidence="2" id="KW-1185">Reference proteome</keyword>
<evidence type="ECO:0000313" key="1">
    <source>
        <dbReference type="EMBL" id="MEO3691672.1"/>
    </source>
</evidence>
<sequence length="94" mass="10432">MRSATFPPIRVEPDVRAEVEAVLREGESLTQFIEEAVVAAAAWRRTQAEFVNRGEAAIARWKEEGGGRKVDEVLAGLQGRLDDAKRRAAKRTGR</sequence>
<organism evidence="1 2">
    <name type="scientific">Roseateles paludis</name>
    <dbReference type="NCBI Taxonomy" id="3145238"/>
    <lineage>
        <taxon>Bacteria</taxon>
        <taxon>Pseudomonadati</taxon>
        <taxon>Pseudomonadota</taxon>
        <taxon>Betaproteobacteria</taxon>
        <taxon>Burkholderiales</taxon>
        <taxon>Sphaerotilaceae</taxon>
        <taxon>Roseateles</taxon>
    </lineage>
</organism>
<comment type="caution">
    <text evidence="1">The sequence shown here is derived from an EMBL/GenBank/DDBJ whole genome shotgun (WGS) entry which is preliminary data.</text>
</comment>